<evidence type="ECO:0000313" key="2">
    <source>
        <dbReference type="EMBL" id="PPQ89117.1"/>
    </source>
</evidence>
<sequence>MASDNPSLLKPHVTMPRRNSLRLPHQPPSTPIPPSLRQSPYLNAPIFKREISSPMFPTEEDEKWLQDTVPIASTSSDPARSPGSAKSYSDRRGSVKQPASKHFATPSIAATSPYLEAPSSPCAYSNGKRAQTEKYLAHSLAPPPSYGGCPLAGNAPKPAPLNQTQSESSVPRLASNPDQSYFPRVPPMR</sequence>
<protein>
    <submittedName>
        <fullName evidence="2">Uncharacterized protein</fullName>
    </submittedName>
</protein>
<dbReference type="EMBL" id="NHYD01001946">
    <property type="protein sequence ID" value="PPQ89117.1"/>
    <property type="molecule type" value="Genomic_DNA"/>
</dbReference>
<organism evidence="2 3">
    <name type="scientific">Psilocybe cyanescens</name>
    <dbReference type="NCBI Taxonomy" id="93625"/>
    <lineage>
        <taxon>Eukaryota</taxon>
        <taxon>Fungi</taxon>
        <taxon>Dikarya</taxon>
        <taxon>Basidiomycota</taxon>
        <taxon>Agaricomycotina</taxon>
        <taxon>Agaricomycetes</taxon>
        <taxon>Agaricomycetidae</taxon>
        <taxon>Agaricales</taxon>
        <taxon>Agaricineae</taxon>
        <taxon>Strophariaceae</taxon>
        <taxon>Psilocybe</taxon>
    </lineage>
</organism>
<feature type="region of interest" description="Disordered" evidence="1">
    <location>
        <begin position="53"/>
        <end position="189"/>
    </location>
</feature>
<reference evidence="2 3" key="1">
    <citation type="journal article" date="2018" name="Evol. Lett.">
        <title>Horizontal gene cluster transfer increased hallucinogenic mushroom diversity.</title>
        <authorList>
            <person name="Reynolds H.T."/>
            <person name="Vijayakumar V."/>
            <person name="Gluck-Thaler E."/>
            <person name="Korotkin H.B."/>
            <person name="Matheny P.B."/>
            <person name="Slot J.C."/>
        </authorList>
    </citation>
    <scope>NUCLEOTIDE SEQUENCE [LARGE SCALE GENOMIC DNA]</scope>
    <source>
        <strain evidence="2 3">2631</strain>
    </source>
</reference>
<dbReference type="OrthoDB" id="2675274at2759"/>
<dbReference type="AlphaFoldDB" id="A0A409XEQ1"/>
<comment type="caution">
    <text evidence="2">The sequence shown here is derived from an EMBL/GenBank/DDBJ whole genome shotgun (WGS) entry which is preliminary data.</text>
</comment>
<evidence type="ECO:0000313" key="3">
    <source>
        <dbReference type="Proteomes" id="UP000283269"/>
    </source>
</evidence>
<evidence type="ECO:0000256" key="1">
    <source>
        <dbReference type="SAM" id="MobiDB-lite"/>
    </source>
</evidence>
<keyword evidence="3" id="KW-1185">Reference proteome</keyword>
<accession>A0A409XEQ1</accession>
<proteinExistence type="predicted"/>
<dbReference type="InParanoid" id="A0A409XEQ1"/>
<name>A0A409XEQ1_PSICY</name>
<gene>
    <name evidence="2" type="ORF">CVT25_006489</name>
</gene>
<feature type="region of interest" description="Disordered" evidence="1">
    <location>
        <begin position="1"/>
        <end position="40"/>
    </location>
</feature>
<feature type="compositionally biased region" description="Pro residues" evidence="1">
    <location>
        <begin position="25"/>
        <end position="34"/>
    </location>
</feature>
<dbReference type="Proteomes" id="UP000283269">
    <property type="component" value="Unassembled WGS sequence"/>
</dbReference>